<gene>
    <name evidence="4" type="ORF">AAFC00_001434</name>
</gene>
<dbReference type="SUPFAM" id="SSF54373">
    <property type="entry name" value="FAD-linked reductases, C-terminal domain"/>
    <property type="match status" value="1"/>
</dbReference>
<dbReference type="PRINTS" id="PR00891">
    <property type="entry name" value="RABGDIREP"/>
</dbReference>
<dbReference type="PANTHER" id="PTHR11787:SF4">
    <property type="entry name" value="CHM, RAB ESCORT PROTEIN 1"/>
    <property type="match status" value="1"/>
</dbReference>
<dbReference type="Proteomes" id="UP001562354">
    <property type="component" value="Unassembled WGS sequence"/>
</dbReference>
<dbReference type="InterPro" id="IPR036188">
    <property type="entry name" value="FAD/NAD-bd_sf"/>
</dbReference>
<evidence type="ECO:0000313" key="5">
    <source>
        <dbReference type="Proteomes" id="UP001562354"/>
    </source>
</evidence>
<comment type="similarity">
    <text evidence="1 2">Belongs to the Rab GDI family.</text>
</comment>
<protein>
    <recommendedName>
        <fullName evidence="2">Rab proteins geranylgeranyltransferase</fullName>
    </recommendedName>
</protein>
<dbReference type="Gene3D" id="3.30.519.10">
    <property type="entry name" value="Guanine Nucleotide Dissociation Inhibitor, domain 2"/>
    <property type="match status" value="1"/>
</dbReference>
<dbReference type="Pfam" id="PF00996">
    <property type="entry name" value="GDI"/>
    <property type="match status" value="1"/>
</dbReference>
<dbReference type="SUPFAM" id="SSF51905">
    <property type="entry name" value="FAD/NAD(P)-binding domain"/>
    <property type="match status" value="1"/>
</dbReference>
<dbReference type="EMBL" id="JBFMKM010000003">
    <property type="protein sequence ID" value="KAL1311245.1"/>
    <property type="molecule type" value="Genomic_DNA"/>
</dbReference>
<evidence type="ECO:0000313" key="4">
    <source>
        <dbReference type="EMBL" id="KAL1311245.1"/>
    </source>
</evidence>
<proteinExistence type="inferred from homology"/>
<dbReference type="GeneID" id="95975137"/>
<dbReference type="PANTHER" id="PTHR11787">
    <property type="entry name" value="RAB GDP-DISSOCIATION INHIBITOR"/>
    <property type="match status" value="1"/>
</dbReference>
<evidence type="ECO:0000256" key="2">
    <source>
        <dbReference type="PIRNR" id="PIRNR037514"/>
    </source>
</evidence>
<dbReference type="RefSeq" id="XP_069204094.1">
    <property type="nucleotide sequence ID" value="XM_069340623.1"/>
</dbReference>
<keyword evidence="5" id="KW-1185">Reference proteome</keyword>
<reference evidence="4 5" key="1">
    <citation type="submission" date="2024-07" db="EMBL/GenBank/DDBJ databases">
        <title>Draft sequence of the Neodothiora populina.</title>
        <authorList>
            <person name="Drown D.D."/>
            <person name="Schuette U.S."/>
            <person name="Buechlein A.B."/>
            <person name="Rusch D.R."/>
            <person name="Winton L.W."/>
            <person name="Adams G.A."/>
        </authorList>
    </citation>
    <scope>NUCLEOTIDE SEQUENCE [LARGE SCALE GENOMIC DNA]</scope>
    <source>
        <strain evidence="4 5">CPC 39397</strain>
    </source>
</reference>
<dbReference type="PIRSF" id="PIRSF037514">
    <property type="entry name" value="Rab_ger_ger_transf_A_fun"/>
    <property type="match status" value="1"/>
</dbReference>
<feature type="region of interest" description="Disordered" evidence="3">
    <location>
        <begin position="357"/>
        <end position="380"/>
    </location>
</feature>
<dbReference type="Gene3D" id="1.10.405.10">
    <property type="entry name" value="Guanine Nucleotide Dissociation Inhibitor, domain 1"/>
    <property type="match status" value="1"/>
</dbReference>
<evidence type="ECO:0000256" key="1">
    <source>
        <dbReference type="ARBA" id="ARBA00005593"/>
    </source>
</evidence>
<evidence type="ECO:0000256" key="3">
    <source>
        <dbReference type="SAM" id="MobiDB-lite"/>
    </source>
</evidence>
<dbReference type="InterPro" id="IPR018203">
    <property type="entry name" value="GDP_dissociation_inhibitor"/>
</dbReference>
<sequence>MDTLEGTDWDILISGTGIQQSLLALALSRSGKKVLHIDKNDVYGGSEAALSLDEAEQFAEIVNSANSRSPFSNASYHRPDVVGKASVGSSRSYNLSLAPTLLYTRSALLPVLVSSRAHQQLEFQAVGSWFVYDRGGSRERGADAAVDEEQQRLLRVPNGREDIFADESLSLKSKGSLMKFIRFVAAYEERPEIWETNQDTPFPDFLVQQFNLPVASHGPLLALTLSPNMPQNTTTGFAVPKIARHLRSIGMFGPGFGAVIPKWGGLSELAQVACRACAVGGAVYVLGKGIESIEDRDVEEVPRPQMDQEDISQEVSDAIGANEFVPTNEESLETLETEIKEQSLEQLLAEAGYSIDSEDAGQPTETAAAPQETSKPAEPQRQFYIRLDGGDTVKADFVVGTDDDLPIASSEHPGEAATLTESSVISRCISIVSADLPSLFPVTAEGGVTPAGAVVVFPSSSLDADSITTPPVHVVAHTSDTGECPKGQCILYASIALTGDKAFELLQKAIKKLIATQGSDVKVLWTLQYQQSSNFHSPNVADEANGNILRFPNAPLDLAFNDSVLDNVKQTWLRIVGGNGDEFMKFEDREAAAEDDAEDDM</sequence>
<accession>A0ABR3PP29</accession>
<name>A0ABR3PP29_9PEZI</name>
<dbReference type="Gene3D" id="3.50.50.60">
    <property type="entry name" value="FAD/NAD(P)-binding domain"/>
    <property type="match status" value="1"/>
</dbReference>
<dbReference type="InterPro" id="IPR017230">
    <property type="entry name" value="Mrs6"/>
</dbReference>
<comment type="caution">
    <text evidence="4">The sequence shown here is derived from an EMBL/GenBank/DDBJ whole genome shotgun (WGS) entry which is preliminary data.</text>
</comment>
<organism evidence="4 5">
    <name type="scientific">Neodothiora populina</name>
    <dbReference type="NCBI Taxonomy" id="2781224"/>
    <lineage>
        <taxon>Eukaryota</taxon>
        <taxon>Fungi</taxon>
        <taxon>Dikarya</taxon>
        <taxon>Ascomycota</taxon>
        <taxon>Pezizomycotina</taxon>
        <taxon>Dothideomycetes</taxon>
        <taxon>Dothideomycetidae</taxon>
        <taxon>Dothideales</taxon>
        <taxon>Dothioraceae</taxon>
        <taxon>Neodothiora</taxon>
    </lineage>
</organism>